<dbReference type="InterPro" id="IPR021954">
    <property type="entry name" value="CRR7"/>
</dbReference>
<organism evidence="1 2">
    <name type="scientific">Pisum sativum</name>
    <name type="common">Garden pea</name>
    <name type="synonym">Lathyrus oleraceus</name>
    <dbReference type="NCBI Taxonomy" id="3888"/>
    <lineage>
        <taxon>Eukaryota</taxon>
        <taxon>Viridiplantae</taxon>
        <taxon>Streptophyta</taxon>
        <taxon>Embryophyta</taxon>
        <taxon>Tracheophyta</taxon>
        <taxon>Spermatophyta</taxon>
        <taxon>Magnoliopsida</taxon>
        <taxon>eudicotyledons</taxon>
        <taxon>Gunneridae</taxon>
        <taxon>Pentapetalae</taxon>
        <taxon>rosids</taxon>
        <taxon>fabids</taxon>
        <taxon>Fabales</taxon>
        <taxon>Fabaceae</taxon>
        <taxon>Papilionoideae</taxon>
        <taxon>50 kb inversion clade</taxon>
        <taxon>NPAAA clade</taxon>
        <taxon>Hologalegina</taxon>
        <taxon>IRL clade</taxon>
        <taxon>Fabeae</taxon>
        <taxon>Lathyrus</taxon>
    </lineage>
</organism>
<reference evidence="1 2" key="1">
    <citation type="journal article" date="2022" name="Nat. Genet.">
        <title>Improved pea reference genome and pan-genome highlight genomic features and evolutionary characteristics.</title>
        <authorList>
            <person name="Yang T."/>
            <person name="Liu R."/>
            <person name="Luo Y."/>
            <person name="Hu S."/>
            <person name="Wang D."/>
            <person name="Wang C."/>
            <person name="Pandey M.K."/>
            <person name="Ge S."/>
            <person name="Xu Q."/>
            <person name="Li N."/>
            <person name="Li G."/>
            <person name="Huang Y."/>
            <person name="Saxena R.K."/>
            <person name="Ji Y."/>
            <person name="Li M."/>
            <person name="Yan X."/>
            <person name="He Y."/>
            <person name="Liu Y."/>
            <person name="Wang X."/>
            <person name="Xiang C."/>
            <person name="Varshney R.K."/>
            <person name="Ding H."/>
            <person name="Gao S."/>
            <person name="Zong X."/>
        </authorList>
    </citation>
    <scope>NUCLEOTIDE SEQUENCE [LARGE SCALE GENOMIC DNA]</scope>
    <source>
        <strain evidence="1 2">cv. Zhongwan 6</strain>
    </source>
</reference>
<evidence type="ECO:0000313" key="2">
    <source>
        <dbReference type="Proteomes" id="UP001058974"/>
    </source>
</evidence>
<dbReference type="AlphaFoldDB" id="A0A9D5GVE6"/>
<dbReference type="InterPro" id="IPR038150">
    <property type="entry name" value="CRR7-like_sf"/>
</dbReference>
<dbReference type="Pfam" id="PF12095">
    <property type="entry name" value="CRR7"/>
    <property type="match status" value="1"/>
</dbReference>
<keyword evidence="2" id="KW-1185">Reference proteome</keyword>
<evidence type="ECO:0000313" key="1">
    <source>
        <dbReference type="EMBL" id="KAI5442787.1"/>
    </source>
</evidence>
<dbReference type="PANTHER" id="PTHR36803">
    <property type="entry name" value="PROTEIN CHLORORESPIRATORY REDUCTION 7, CHLOROPLASTIC"/>
    <property type="match status" value="1"/>
</dbReference>
<dbReference type="GO" id="GO:0009570">
    <property type="term" value="C:chloroplast stroma"/>
    <property type="evidence" value="ECO:0007669"/>
    <property type="project" value="TreeGrafter"/>
</dbReference>
<dbReference type="EMBL" id="JAMSHJ010000001">
    <property type="protein sequence ID" value="KAI5442787.1"/>
    <property type="molecule type" value="Genomic_DNA"/>
</dbReference>
<dbReference type="Gramene" id="Psat01G0170900-T1">
    <property type="protein sequence ID" value="KAI5442787.1"/>
    <property type="gene ID" value="KIW84_011709"/>
</dbReference>
<evidence type="ECO:0008006" key="3">
    <source>
        <dbReference type="Google" id="ProtNLM"/>
    </source>
</evidence>
<protein>
    <recommendedName>
        <fullName evidence="3">Chlororespiratory reduction 7</fullName>
    </recommendedName>
</protein>
<gene>
    <name evidence="1" type="ORF">KIW84_011709</name>
</gene>
<sequence length="152" mass="17735">MEVILQPQAFNVRVQFLHTTKSYHVQNPVMHITSSPCQIQCFSSSIHQRLTQVADDCRSKTKVFAMRRRRSNERTETYVLLEPGKDERFVSEEELKEILKEWLTNWPGNALPPDLARYETIDDAVSFLAKSFCELEIDGEVGSIQWFEVRLE</sequence>
<dbReference type="PANTHER" id="PTHR36803:SF1">
    <property type="entry name" value="PROTEIN CHLORORESPIRATORY REDUCTION 7, CHLOROPLASTIC"/>
    <property type="match status" value="1"/>
</dbReference>
<comment type="caution">
    <text evidence="1">The sequence shown here is derived from an EMBL/GenBank/DDBJ whole genome shotgun (WGS) entry which is preliminary data.</text>
</comment>
<dbReference type="Gene3D" id="3.90.940.40">
    <property type="entry name" value="Protein CHLORORESPIRATORY REDUCTION 7"/>
    <property type="match status" value="1"/>
</dbReference>
<name>A0A9D5GVE6_PEA</name>
<proteinExistence type="predicted"/>
<dbReference type="Proteomes" id="UP001058974">
    <property type="component" value="Chromosome 1"/>
</dbReference>
<dbReference type="OrthoDB" id="1879114at2759"/>
<dbReference type="FunFam" id="3.90.940.40:FF:000001">
    <property type="entry name" value="Protein CHLORORESPIRATORY REDUCTION 7 chloroplastic"/>
    <property type="match status" value="1"/>
</dbReference>
<accession>A0A9D5GVE6</accession>